<reference evidence="2" key="1">
    <citation type="journal article" date="2022" name="bioRxiv">
        <title>Sequencing and chromosome-scale assembly of the giantPleurodeles waltlgenome.</title>
        <authorList>
            <person name="Brown T."/>
            <person name="Elewa A."/>
            <person name="Iarovenko S."/>
            <person name="Subramanian E."/>
            <person name="Araus A.J."/>
            <person name="Petzold A."/>
            <person name="Susuki M."/>
            <person name="Suzuki K.-i.T."/>
            <person name="Hayashi T."/>
            <person name="Toyoda A."/>
            <person name="Oliveira C."/>
            <person name="Osipova E."/>
            <person name="Leigh N.D."/>
            <person name="Simon A."/>
            <person name="Yun M.H."/>
        </authorList>
    </citation>
    <scope>NUCLEOTIDE SEQUENCE</scope>
    <source>
        <strain evidence="2">20211129_DDA</strain>
        <tissue evidence="2">Liver</tissue>
    </source>
</reference>
<dbReference type="AlphaFoldDB" id="A0AAV7MZQ4"/>
<evidence type="ECO:0000313" key="2">
    <source>
        <dbReference type="EMBL" id="KAJ1108652.1"/>
    </source>
</evidence>
<protein>
    <submittedName>
        <fullName evidence="2">Uncharacterized protein</fullName>
    </submittedName>
</protein>
<keyword evidence="3" id="KW-1185">Reference proteome</keyword>
<feature type="compositionally biased region" description="Basic and acidic residues" evidence="1">
    <location>
        <begin position="1"/>
        <end position="18"/>
    </location>
</feature>
<feature type="compositionally biased region" description="Basic and acidic residues" evidence="1">
    <location>
        <begin position="113"/>
        <end position="125"/>
    </location>
</feature>
<organism evidence="2 3">
    <name type="scientific">Pleurodeles waltl</name>
    <name type="common">Iberian ribbed newt</name>
    <dbReference type="NCBI Taxonomy" id="8319"/>
    <lineage>
        <taxon>Eukaryota</taxon>
        <taxon>Metazoa</taxon>
        <taxon>Chordata</taxon>
        <taxon>Craniata</taxon>
        <taxon>Vertebrata</taxon>
        <taxon>Euteleostomi</taxon>
        <taxon>Amphibia</taxon>
        <taxon>Batrachia</taxon>
        <taxon>Caudata</taxon>
        <taxon>Salamandroidea</taxon>
        <taxon>Salamandridae</taxon>
        <taxon>Pleurodelinae</taxon>
        <taxon>Pleurodeles</taxon>
    </lineage>
</organism>
<proteinExistence type="predicted"/>
<gene>
    <name evidence="2" type="ORF">NDU88_006028</name>
</gene>
<comment type="caution">
    <text evidence="2">The sequence shown here is derived from an EMBL/GenBank/DDBJ whole genome shotgun (WGS) entry which is preliminary data.</text>
</comment>
<accession>A0AAV7MZQ4</accession>
<feature type="compositionally biased region" description="Polar residues" evidence="1">
    <location>
        <begin position="56"/>
        <end position="67"/>
    </location>
</feature>
<evidence type="ECO:0000313" key="3">
    <source>
        <dbReference type="Proteomes" id="UP001066276"/>
    </source>
</evidence>
<feature type="compositionally biased region" description="Basic and acidic residues" evidence="1">
    <location>
        <begin position="45"/>
        <end position="55"/>
    </location>
</feature>
<evidence type="ECO:0000256" key="1">
    <source>
        <dbReference type="SAM" id="MobiDB-lite"/>
    </source>
</evidence>
<dbReference type="Proteomes" id="UP001066276">
    <property type="component" value="Chromosome 9"/>
</dbReference>
<sequence>MSQSDHDSVELHAGRRGDNTPYNLHTIGPTEECPTGTYPNIALLRRLEKKPEDNAQRASRSSITAESSEGKDATGRNTTTVESSAGKDAVGQREEREESSAVREADSEEEEVKESSERLEEENWRDVAGAGKCPCTGYKQLLGRNK</sequence>
<name>A0AAV7MZQ4_PLEWA</name>
<dbReference type="EMBL" id="JANPWB010000013">
    <property type="protein sequence ID" value="KAJ1108652.1"/>
    <property type="molecule type" value="Genomic_DNA"/>
</dbReference>
<feature type="compositionally biased region" description="Basic and acidic residues" evidence="1">
    <location>
        <begin position="90"/>
        <end position="105"/>
    </location>
</feature>
<feature type="region of interest" description="Disordered" evidence="1">
    <location>
        <begin position="1"/>
        <end position="136"/>
    </location>
</feature>